<comment type="caution">
    <text evidence="8">The sequence shown here is derived from an EMBL/GenBank/DDBJ whole genome shotgun (WGS) entry which is preliminary data.</text>
</comment>
<organism evidence="8 9">
    <name type="scientific">Megamonas hypermegale</name>
    <dbReference type="NCBI Taxonomy" id="158847"/>
    <lineage>
        <taxon>Bacteria</taxon>
        <taxon>Bacillati</taxon>
        <taxon>Bacillota</taxon>
        <taxon>Negativicutes</taxon>
        <taxon>Selenomonadales</taxon>
        <taxon>Selenomonadaceae</taxon>
        <taxon>Megamonas</taxon>
    </lineage>
</organism>
<reference evidence="8" key="2">
    <citation type="submission" date="2021-09" db="EMBL/GenBank/DDBJ databases">
        <authorList>
            <person name="Gilroy R."/>
        </authorList>
    </citation>
    <scope>NUCLEOTIDE SEQUENCE</scope>
    <source>
        <strain evidence="8">7318</strain>
    </source>
</reference>
<evidence type="ECO:0000256" key="1">
    <source>
        <dbReference type="ARBA" id="ARBA00004651"/>
    </source>
</evidence>
<protein>
    <submittedName>
        <fullName evidence="8">MFS transporter</fullName>
    </submittedName>
</protein>
<dbReference type="AlphaFoldDB" id="A0A921HKR5"/>
<dbReference type="InterPro" id="IPR036259">
    <property type="entry name" value="MFS_trans_sf"/>
</dbReference>
<dbReference type="GO" id="GO:0022857">
    <property type="term" value="F:transmembrane transporter activity"/>
    <property type="evidence" value="ECO:0007669"/>
    <property type="project" value="InterPro"/>
</dbReference>
<feature type="transmembrane region" description="Helical" evidence="6">
    <location>
        <begin position="245"/>
        <end position="270"/>
    </location>
</feature>
<comment type="subcellular location">
    <subcellularLocation>
        <location evidence="1">Cell membrane</location>
        <topology evidence="1">Multi-pass membrane protein</topology>
    </subcellularLocation>
</comment>
<dbReference type="PANTHER" id="PTHR43791">
    <property type="entry name" value="PERMEASE-RELATED"/>
    <property type="match status" value="1"/>
</dbReference>
<dbReference type="PROSITE" id="PS50850">
    <property type="entry name" value="MFS"/>
    <property type="match status" value="1"/>
</dbReference>
<feature type="transmembrane region" description="Helical" evidence="6">
    <location>
        <begin position="337"/>
        <end position="357"/>
    </location>
</feature>
<accession>A0A921HKR5</accession>
<evidence type="ECO:0000259" key="7">
    <source>
        <dbReference type="PROSITE" id="PS50850"/>
    </source>
</evidence>
<dbReference type="GO" id="GO:0005886">
    <property type="term" value="C:plasma membrane"/>
    <property type="evidence" value="ECO:0007669"/>
    <property type="project" value="UniProtKB-SubCell"/>
</dbReference>
<sequence>MARSIAEIEHSTVRKVSKRLIPFLFLCFAISILDRLNISFAALQMNETLNFSNEVYGLGAGIFFIGYFLLEVPGGALMTKFGARKWISRIMISWGIISGLTAFVTTPAQFYAVRFALGVAEASFFPCMAWYLSQWYQTKHHARALAGFMAAIPAASALGSPISGYLLTLDLWGFHGWQNLFILEAIPSVILGVITYFYLTDKIDDAKWLEADEKDWLKKVLAREEAIKRKKKSITFMQALKERDVLILACAYFCWMAGYYGVIMFLPTLIHSLSSSMGTSMLGWLIGFMYLLAAITMVSVGRSSDKRQERRFHVATSLIVSAIGLVISVYVAEINTILAIVIYTISLCGAYGAYTPFWAIPPSYLSGSAVAAGIALINSVGNLGGFFGPYILGA</sequence>
<dbReference type="SUPFAM" id="SSF103473">
    <property type="entry name" value="MFS general substrate transporter"/>
    <property type="match status" value="1"/>
</dbReference>
<feature type="transmembrane region" description="Helical" evidence="6">
    <location>
        <begin position="55"/>
        <end position="74"/>
    </location>
</feature>
<dbReference type="Gene3D" id="1.20.1250.20">
    <property type="entry name" value="MFS general substrate transporter like domains"/>
    <property type="match status" value="2"/>
</dbReference>
<feature type="transmembrane region" description="Helical" evidence="6">
    <location>
        <begin position="312"/>
        <end position="331"/>
    </location>
</feature>
<keyword evidence="5 6" id="KW-0472">Membrane</keyword>
<dbReference type="FunFam" id="1.20.1250.20:FF:000018">
    <property type="entry name" value="MFS transporter permease"/>
    <property type="match status" value="1"/>
</dbReference>
<dbReference type="InterPro" id="IPR020846">
    <property type="entry name" value="MFS_dom"/>
</dbReference>
<keyword evidence="4 6" id="KW-1133">Transmembrane helix</keyword>
<feature type="transmembrane region" description="Helical" evidence="6">
    <location>
        <begin position="144"/>
        <end position="168"/>
    </location>
</feature>
<dbReference type="PANTHER" id="PTHR43791:SF36">
    <property type="entry name" value="TRANSPORTER, PUTATIVE (AFU_ORTHOLOGUE AFUA_6G08340)-RELATED"/>
    <property type="match status" value="1"/>
</dbReference>
<reference evidence="8" key="1">
    <citation type="journal article" date="2021" name="PeerJ">
        <title>Extensive microbial diversity within the chicken gut microbiome revealed by metagenomics and culture.</title>
        <authorList>
            <person name="Gilroy R."/>
            <person name="Ravi A."/>
            <person name="Getino M."/>
            <person name="Pursley I."/>
            <person name="Horton D.L."/>
            <person name="Alikhan N.F."/>
            <person name="Baker D."/>
            <person name="Gharbi K."/>
            <person name="Hall N."/>
            <person name="Watson M."/>
            <person name="Adriaenssens E.M."/>
            <person name="Foster-Nyarko E."/>
            <person name="Jarju S."/>
            <person name="Secka A."/>
            <person name="Antonio M."/>
            <person name="Oren A."/>
            <person name="Chaudhuri R.R."/>
            <person name="La Ragione R."/>
            <person name="Hildebrand F."/>
            <person name="Pallen M.J."/>
        </authorList>
    </citation>
    <scope>NUCLEOTIDE SEQUENCE</scope>
    <source>
        <strain evidence="8">7318</strain>
    </source>
</reference>
<dbReference type="Proteomes" id="UP000780768">
    <property type="component" value="Unassembled WGS sequence"/>
</dbReference>
<dbReference type="CDD" id="cd17319">
    <property type="entry name" value="MFS_ExuT_GudP_like"/>
    <property type="match status" value="1"/>
</dbReference>
<evidence type="ECO:0000256" key="4">
    <source>
        <dbReference type="ARBA" id="ARBA00022989"/>
    </source>
</evidence>
<evidence type="ECO:0000313" key="9">
    <source>
        <dbReference type="Proteomes" id="UP000780768"/>
    </source>
</evidence>
<dbReference type="Pfam" id="PF07690">
    <property type="entry name" value="MFS_1"/>
    <property type="match status" value="1"/>
</dbReference>
<feature type="transmembrane region" description="Helical" evidence="6">
    <location>
        <begin position="111"/>
        <end position="132"/>
    </location>
</feature>
<evidence type="ECO:0000256" key="5">
    <source>
        <dbReference type="ARBA" id="ARBA00023136"/>
    </source>
</evidence>
<gene>
    <name evidence="8" type="ORF">K8V65_01065</name>
</gene>
<name>A0A921HKR5_9FIRM</name>
<evidence type="ECO:0000256" key="2">
    <source>
        <dbReference type="ARBA" id="ARBA00022448"/>
    </source>
</evidence>
<dbReference type="InterPro" id="IPR011701">
    <property type="entry name" value="MFS"/>
</dbReference>
<evidence type="ECO:0000313" key="8">
    <source>
        <dbReference type="EMBL" id="HJF84245.1"/>
    </source>
</evidence>
<dbReference type="EMBL" id="DYVR01000029">
    <property type="protein sequence ID" value="HJF84245.1"/>
    <property type="molecule type" value="Genomic_DNA"/>
</dbReference>
<feature type="transmembrane region" description="Helical" evidence="6">
    <location>
        <begin position="282"/>
        <end position="300"/>
    </location>
</feature>
<proteinExistence type="predicted"/>
<feature type="transmembrane region" description="Helical" evidence="6">
    <location>
        <begin position="20"/>
        <end position="43"/>
    </location>
</feature>
<keyword evidence="2" id="KW-0813">Transport</keyword>
<evidence type="ECO:0000256" key="6">
    <source>
        <dbReference type="SAM" id="Phobius"/>
    </source>
</evidence>
<feature type="transmembrane region" description="Helical" evidence="6">
    <location>
        <begin position="86"/>
        <end position="105"/>
    </location>
</feature>
<feature type="transmembrane region" description="Helical" evidence="6">
    <location>
        <begin position="369"/>
        <end position="392"/>
    </location>
</feature>
<feature type="non-terminal residue" evidence="8">
    <location>
        <position position="394"/>
    </location>
</feature>
<feature type="transmembrane region" description="Helical" evidence="6">
    <location>
        <begin position="180"/>
        <end position="199"/>
    </location>
</feature>
<feature type="domain" description="Major facilitator superfamily (MFS) profile" evidence="7">
    <location>
        <begin position="20"/>
        <end position="394"/>
    </location>
</feature>
<keyword evidence="3 6" id="KW-0812">Transmembrane</keyword>
<evidence type="ECO:0000256" key="3">
    <source>
        <dbReference type="ARBA" id="ARBA00022692"/>
    </source>
</evidence>